<evidence type="ECO:0000313" key="2">
    <source>
        <dbReference type="Proteomes" id="UP000613512"/>
    </source>
</evidence>
<comment type="caution">
    <text evidence="1">The sequence shown here is derived from an EMBL/GenBank/DDBJ whole genome shotgun (WGS) entry which is preliminary data.</text>
</comment>
<reference evidence="1" key="2">
    <citation type="submission" date="2020-09" db="EMBL/GenBank/DDBJ databases">
        <authorList>
            <person name="Sun Q."/>
            <person name="Zhou Y."/>
        </authorList>
    </citation>
    <scope>NUCLEOTIDE SEQUENCE</scope>
    <source>
        <strain evidence="1">CGMCC 1.12408</strain>
    </source>
</reference>
<dbReference type="AlphaFoldDB" id="A0A916S1V7"/>
<dbReference type="Proteomes" id="UP000613512">
    <property type="component" value="Unassembled WGS sequence"/>
</dbReference>
<protein>
    <submittedName>
        <fullName evidence="1">Uncharacterized protein</fullName>
    </submittedName>
</protein>
<sequence length="75" mass="8834">MSNEFVEQLVIQKELCNSSNKYDILRTDIRWGIIMKVEKSLRICERGNKYTKVVIVLVAQLVIKKLSQKVVFYQN</sequence>
<reference evidence="1" key="1">
    <citation type="journal article" date="2014" name="Int. J. Syst. Evol. Microbiol.">
        <title>Complete genome sequence of Corynebacterium casei LMG S-19264T (=DSM 44701T), isolated from a smear-ripened cheese.</title>
        <authorList>
            <consortium name="US DOE Joint Genome Institute (JGI-PGF)"/>
            <person name="Walter F."/>
            <person name="Albersmeier A."/>
            <person name="Kalinowski J."/>
            <person name="Ruckert C."/>
        </authorList>
    </citation>
    <scope>NUCLEOTIDE SEQUENCE</scope>
    <source>
        <strain evidence="1">CGMCC 1.12408</strain>
    </source>
</reference>
<gene>
    <name evidence="1" type="ORF">GCM10008025_24920</name>
</gene>
<name>A0A916S1V7_9BACI</name>
<accession>A0A916S1V7</accession>
<keyword evidence="2" id="KW-1185">Reference proteome</keyword>
<organism evidence="1 2">
    <name type="scientific">Ornithinibacillus halotolerans</name>
    <dbReference type="NCBI Taxonomy" id="1274357"/>
    <lineage>
        <taxon>Bacteria</taxon>
        <taxon>Bacillati</taxon>
        <taxon>Bacillota</taxon>
        <taxon>Bacilli</taxon>
        <taxon>Bacillales</taxon>
        <taxon>Bacillaceae</taxon>
        <taxon>Ornithinibacillus</taxon>
    </lineage>
</organism>
<dbReference type="EMBL" id="BMEY01000012">
    <property type="protein sequence ID" value="GGA80520.1"/>
    <property type="molecule type" value="Genomic_DNA"/>
</dbReference>
<proteinExistence type="predicted"/>
<evidence type="ECO:0000313" key="1">
    <source>
        <dbReference type="EMBL" id="GGA80520.1"/>
    </source>
</evidence>